<dbReference type="InterPro" id="IPR000060">
    <property type="entry name" value="BCCT_transptr"/>
</dbReference>
<comment type="caution">
    <text evidence="9">The sequence shown here is derived from an EMBL/GenBank/DDBJ whole genome shotgun (WGS) entry which is preliminary data.</text>
</comment>
<evidence type="ECO:0000256" key="5">
    <source>
        <dbReference type="ARBA" id="ARBA00022692"/>
    </source>
</evidence>
<feature type="transmembrane region" description="Helical" evidence="8">
    <location>
        <begin position="147"/>
        <end position="165"/>
    </location>
</feature>
<dbReference type="PROSITE" id="PS01303">
    <property type="entry name" value="BCCT"/>
    <property type="match status" value="1"/>
</dbReference>
<organism evidence="9 10">
    <name type="scientific">Vogesella margarita</name>
    <dbReference type="NCBI Taxonomy" id="2984199"/>
    <lineage>
        <taxon>Bacteria</taxon>
        <taxon>Pseudomonadati</taxon>
        <taxon>Pseudomonadota</taxon>
        <taxon>Betaproteobacteria</taxon>
        <taxon>Neisseriales</taxon>
        <taxon>Chromobacteriaceae</taxon>
        <taxon>Vogesella</taxon>
    </lineage>
</organism>
<dbReference type="PANTHER" id="PTHR30047">
    <property type="entry name" value="HIGH-AFFINITY CHOLINE TRANSPORT PROTEIN-RELATED"/>
    <property type="match status" value="1"/>
</dbReference>
<gene>
    <name evidence="9" type="ORF">PQU96_03645</name>
</gene>
<keyword evidence="3" id="KW-0813">Transport</keyword>
<feature type="transmembrane region" description="Helical" evidence="8">
    <location>
        <begin position="352"/>
        <end position="370"/>
    </location>
</feature>
<feature type="transmembrane region" description="Helical" evidence="8">
    <location>
        <begin position="53"/>
        <end position="73"/>
    </location>
</feature>
<feature type="transmembrane region" description="Helical" evidence="8">
    <location>
        <begin position="233"/>
        <end position="253"/>
    </location>
</feature>
<keyword evidence="10" id="KW-1185">Reference proteome</keyword>
<proteinExistence type="inferred from homology"/>
<feature type="transmembrane region" description="Helical" evidence="8">
    <location>
        <begin position="318"/>
        <end position="340"/>
    </location>
</feature>
<feature type="transmembrane region" description="Helical" evidence="8">
    <location>
        <begin position="94"/>
        <end position="113"/>
    </location>
</feature>
<protein>
    <submittedName>
        <fullName evidence="9">BCCT family transporter</fullName>
    </submittedName>
</protein>
<evidence type="ECO:0000256" key="2">
    <source>
        <dbReference type="ARBA" id="ARBA00005658"/>
    </source>
</evidence>
<feature type="transmembrane region" description="Helical" evidence="8">
    <location>
        <begin position="450"/>
        <end position="470"/>
    </location>
</feature>
<evidence type="ECO:0000256" key="8">
    <source>
        <dbReference type="SAM" id="Phobius"/>
    </source>
</evidence>
<feature type="transmembrane region" description="Helical" evidence="8">
    <location>
        <begin position="414"/>
        <end position="438"/>
    </location>
</feature>
<comment type="subcellular location">
    <subcellularLocation>
        <location evidence="1">Cell membrane</location>
        <topology evidence="1">Multi-pass membrane protein</topology>
    </subcellularLocation>
</comment>
<evidence type="ECO:0000313" key="10">
    <source>
        <dbReference type="Proteomes" id="UP001222030"/>
    </source>
</evidence>
<evidence type="ECO:0000256" key="4">
    <source>
        <dbReference type="ARBA" id="ARBA00022475"/>
    </source>
</evidence>
<keyword evidence="4" id="KW-1003">Cell membrane</keyword>
<feature type="transmembrane region" description="Helical" evidence="8">
    <location>
        <begin position="265"/>
        <end position="285"/>
    </location>
</feature>
<keyword evidence="6 8" id="KW-1133">Transmembrane helix</keyword>
<dbReference type="NCBIfam" id="TIGR00842">
    <property type="entry name" value="bcct"/>
    <property type="match status" value="1"/>
</dbReference>
<feature type="transmembrane region" description="Helical" evidence="8">
    <location>
        <begin position="12"/>
        <end position="33"/>
    </location>
</feature>
<comment type="similarity">
    <text evidence="2">Belongs to the BCCT transporter (TC 2.A.15) family.</text>
</comment>
<evidence type="ECO:0000256" key="3">
    <source>
        <dbReference type="ARBA" id="ARBA00022448"/>
    </source>
</evidence>
<dbReference type="EMBL" id="JAQQLE010000002">
    <property type="protein sequence ID" value="MDC7713234.1"/>
    <property type="molecule type" value="Genomic_DNA"/>
</dbReference>
<dbReference type="PANTHER" id="PTHR30047:SF7">
    <property type="entry name" value="HIGH-AFFINITY CHOLINE TRANSPORT PROTEIN"/>
    <property type="match status" value="1"/>
</dbReference>
<accession>A0ABT5IKZ1</accession>
<reference evidence="9 10" key="1">
    <citation type="submission" date="2023-01" db="EMBL/GenBank/DDBJ databases">
        <title>Novel species of the genus Vogesella isolated from rivers.</title>
        <authorList>
            <person name="Lu H."/>
        </authorList>
    </citation>
    <scope>NUCLEOTIDE SEQUENCE [LARGE SCALE GENOMIC DNA]</scope>
    <source>
        <strain evidence="9 10">LYT5W</strain>
    </source>
</reference>
<keyword evidence="5 8" id="KW-0812">Transmembrane</keyword>
<name>A0ABT5IKZ1_9NEIS</name>
<dbReference type="InterPro" id="IPR018093">
    <property type="entry name" value="BCCT_CS"/>
</dbReference>
<dbReference type="RefSeq" id="WP_272770892.1">
    <property type="nucleotide sequence ID" value="NZ_JAQQLE010000002.1"/>
</dbReference>
<evidence type="ECO:0000313" key="9">
    <source>
        <dbReference type="EMBL" id="MDC7713234.1"/>
    </source>
</evidence>
<keyword evidence="7 8" id="KW-0472">Membrane</keyword>
<sequence length="670" mass="72916">MDNVVSSRNTTLAWPVFIPGLLLIGSLLAWSVLLPGSAEHTFLLAQQWVIHHFGWFYILAVAIFLLLLLAMAVSRYGDIRLGPDESRPDFSFTSWLAMLFAAGMGIGLMYFGVGEPMLHYLAPPTTTATPAAAAQVAMLTTFQHWGLHAWAIYGVVGLVLAYFGFRYQLPLTVRSGLYPLLGERINGPFGHAVDVFALVGTVFGIATTLGYGVLQISAGLATLTGWETSGLGFQLGLIGAVMALAGLSVASGLDKGVRHLSEMNLALAGSLLLFVLLAGPTLYLLNAFSENIGHYLSGVVMLTFRTFSYSENDMQGWFGGWTLLYWAWWISWSPFVGMFIARISRGRTIREFIIGVLLVPSLFNLLWMTVFGNSAIWLDSHVAAGALGAAAGNVDALLFRFFDYLPYPQLTSGIAVVLVAVFFVTSADSGAMVLDAIATRGATRSPLWQRVFWVLLLALTAGILLTTGGLKALQAMTLLSALPFAAIMLVLCYGLLLGLQADRRHATRALAPATSFWSGHHWRQRLAVILNQPQAEEVQRFIDEQVEPALQSVATEMRARGVAASVTRDAANGTLQLAIPQPSLRDFVYGVRCVQQAIPAFVLRDAALPSGQRPHNYQPVTFFADGRAGYNIAYLQQQEVIADVLKQYERYLALLQDEHSRLLSAAPAHA</sequence>
<evidence type="ECO:0000256" key="1">
    <source>
        <dbReference type="ARBA" id="ARBA00004651"/>
    </source>
</evidence>
<evidence type="ECO:0000256" key="7">
    <source>
        <dbReference type="ARBA" id="ARBA00023136"/>
    </source>
</evidence>
<feature type="transmembrane region" description="Helical" evidence="8">
    <location>
        <begin position="192"/>
        <end position="213"/>
    </location>
</feature>
<evidence type="ECO:0000256" key="6">
    <source>
        <dbReference type="ARBA" id="ARBA00022989"/>
    </source>
</evidence>
<dbReference type="Pfam" id="PF02028">
    <property type="entry name" value="BCCT"/>
    <property type="match status" value="1"/>
</dbReference>
<dbReference type="Proteomes" id="UP001222030">
    <property type="component" value="Unassembled WGS sequence"/>
</dbReference>
<feature type="transmembrane region" description="Helical" evidence="8">
    <location>
        <begin position="476"/>
        <end position="499"/>
    </location>
</feature>